<dbReference type="EMBL" id="AAGLPX010000013">
    <property type="protein sequence ID" value="EBP3998745.1"/>
    <property type="molecule type" value="Genomic_DNA"/>
</dbReference>
<feature type="region of interest" description="Disordered" evidence="1">
    <location>
        <begin position="49"/>
        <end position="71"/>
    </location>
</feature>
<accession>A0A5U3EP54</accession>
<evidence type="ECO:0000313" key="2">
    <source>
        <dbReference type="EMBL" id="EBP3998745.1"/>
    </source>
</evidence>
<gene>
    <name evidence="2" type="ORF">S301_08630</name>
</gene>
<dbReference type="AlphaFoldDB" id="A0A5U3EP54"/>
<protein>
    <submittedName>
        <fullName evidence="2">Phage virion morphogenesis protein</fullName>
    </submittedName>
</protein>
<dbReference type="NCBIfam" id="TIGR01635">
    <property type="entry name" value="tail_comp_S"/>
    <property type="match status" value="1"/>
</dbReference>
<dbReference type="InterPro" id="IPR006522">
    <property type="entry name" value="Phage_virion_morphogenesis"/>
</dbReference>
<reference evidence="2" key="1">
    <citation type="submission" date="2018-07" db="EMBL/GenBank/DDBJ databases">
        <authorList>
            <consortium name="GenomeTrakr network: Whole genome sequencing for foodborne pathogen traceback"/>
        </authorList>
    </citation>
    <scope>NUCLEOTIDE SEQUENCE [LARGE SCALE GENOMIC DNA]</scope>
    <source>
        <strain evidence="2">CFSAN002851</strain>
    </source>
</reference>
<name>A0A5U3EP54_SALET</name>
<proteinExistence type="predicted"/>
<evidence type="ECO:0000256" key="1">
    <source>
        <dbReference type="SAM" id="MobiDB-lite"/>
    </source>
</evidence>
<sequence length="152" mass="17269">MNVMDETLTIDTAIGAMLANLSPSSRSHVMHVLARELRKRQQKRIARQMNPDGTPFAPRKRPLNRDGSPRGKMFRRERLARNLPVKASDSEASVAFRGPNTHTEQVHQFGLVDHVGRYHTAVRYPARRLLGFTDEDIHWIEELILNHIAGGS</sequence>
<dbReference type="Proteomes" id="UP000839575">
    <property type="component" value="Unassembled WGS sequence"/>
</dbReference>
<dbReference type="Pfam" id="PF05069">
    <property type="entry name" value="Phage_tail_S"/>
    <property type="match status" value="1"/>
</dbReference>
<comment type="caution">
    <text evidence="2">The sequence shown here is derived from an EMBL/GenBank/DDBJ whole genome shotgun (WGS) entry which is preliminary data.</text>
</comment>
<organism evidence="2">
    <name type="scientific">Salmonella enterica I</name>
    <dbReference type="NCBI Taxonomy" id="59201"/>
    <lineage>
        <taxon>Bacteria</taxon>
        <taxon>Pseudomonadati</taxon>
        <taxon>Pseudomonadota</taxon>
        <taxon>Gammaproteobacteria</taxon>
        <taxon>Enterobacterales</taxon>
        <taxon>Enterobacteriaceae</taxon>
        <taxon>Salmonella</taxon>
    </lineage>
</organism>